<accession>A0ABQ2LZB7</accession>
<keyword evidence="1" id="KW-0413">Isomerase</keyword>
<dbReference type="SUPFAM" id="SSF55331">
    <property type="entry name" value="Tautomerase/MIF"/>
    <property type="match status" value="1"/>
</dbReference>
<dbReference type="GO" id="GO:0016853">
    <property type="term" value="F:isomerase activity"/>
    <property type="evidence" value="ECO:0007669"/>
    <property type="project" value="UniProtKB-KW"/>
</dbReference>
<evidence type="ECO:0000313" key="2">
    <source>
        <dbReference type="Proteomes" id="UP000656881"/>
    </source>
</evidence>
<dbReference type="InterPro" id="IPR014347">
    <property type="entry name" value="Tautomerase/MIF_sf"/>
</dbReference>
<sequence length="119" mass="12848">MPQITVDYSEPLADSFDRRGFALALHPLLVEEAAATLESCKTRFVRTEATVVGGDQDGHAVVHVLIGLLPGRPDDTKARVTAAVLDLVHRHVKPTEGLAVHLSAEVRDLDASYRKAVQG</sequence>
<organism evidence="1 2">
    <name type="scientific">Streptomyces lasiicapitis</name>
    <dbReference type="NCBI Taxonomy" id="1923961"/>
    <lineage>
        <taxon>Bacteria</taxon>
        <taxon>Bacillati</taxon>
        <taxon>Actinomycetota</taxon>
        <taxon>Actinomycetes</taxon>
        <taxon>Kitasatosporales</taxon>
        <taxon>Streptomycetaceae</taxon>
        <taxon>Streptomyces</taxon>
    </lineage>
</organism>
<comment type="caution">
    <text evidence="1">The sequence shown here is derived from an EMBL/GenBank/DDBJ whole genome shotgun (WGS) entry which is preliminary data.</text>
</comment>
<name>A0ABQ2LZB7_9ACTN</name>
<dbReference type="Proteomes" id="UP000656881">
    <property type="component" value="Unassembled WGS sequence"/>
</dbReference>
<dbReference type="EMBL" id="BMNG01000006">
    <property type="protein sequence ID" value="GGO45008.1"/>
    <property type="molecule type" value="Genomic_DNA"/>
</dbReference>
<reference evidence="2" key="1">
    <citation type="journal article" date="2019" name="Int. J. Syst. Evol. Microbiol.">
        <title>The Global Catalogue of Microorganisms (GCM) 10K type strain sequencing project: providing services to taxonomists for standard genome sequencing and annotation.</title>
        <authorList>
            <consortium name="The Broad Institute Genomics Platform"/>
            <consortium name="The Broad Institute Genome Sequencing Center for Infectious Disease"/>
            <person name="Wu L."/>
            <person name="Ma J."/>
        </authorList>
    </citation>
    <scope>NUCLEOTIDE SEQUENCE [LARGE SCALE GENOMIC DNA]</scope>
    <source>
        <strain evidence="2">CGMCC 4.7349</strain>
    </source>
</reference>
<dbReference type="Gene3D" id="3.30.429.10">
    <property type="entry name" value="Macrophage Migration Inhibitory Factor"/>
    <property type="match status" value="1"/>
</dbReference>
<dbReference type="Pfam" id="PF02962">
    <property type="entry name" value="CHMI"/>
    <property type="match status" value="1"/>
</dbReference>
<keyword evidence="2" id="KW-1185">Reference proteome</keyword>
<dbReference type="PANTHER" id="PTHR37950:SF1">
    <property type="entry name" value="4-HYDROXYPHENYLACETATE CATABOLISM PROTEIN"/>
    <property type="match status" value="1"/>
</dbReference>
<dbReference type="PANTHER" id="PTHR37950">
    <property type="entry name" value="4-HYDROXYPHENYLACETATE CATABOLISM PROTEIN"/>
    <property type="match status" value="1"/>
</dbReference>
<dbReference type="InterPro" id="IPR004220">
    <property type="entry name" value="5-COMe_2-OHmuconate_Isoase"/>
</dbReference>
<protein>
    <submittedName>
        <fullName evidence="1">Isomerase</fullName>
    </submittedName>
</protein>
<evidence type="ECO:0000313" key="1">
    <source>
        <dbReference type="EMBL" id="GGO45008.1"/>
    </source>
</evidence>
<gene>
    <name evidence="1" type="ORF">GCM10012286_32600</name>
</gene>
<proteinExistence type="predicted"/>
<dbReference type="RefSeq" id="WP_189174429.1">
    <property type="nucleotide sequence ID" value="NZ_BMNG01000006.1"/>
</dbReference>